<feature type="transmembrane region" description="Helical" evidence="2">
    <location>
        <begin position="279"/>
        <end position="298"/>
    </location>
</feature>
<keyword evidence="2" id="KW-0812">Transmembrane</keyword>
<feature type="transmembrane region" description="Helical" evidence="2">
    <location>
        <begin position="154"/>
        <end position="176"/>
    </location>
</feature>
<proteinExistence type="predicted"/>
<evidence type="ECO:0000313" key="5">
    <source>
        <dbReference type="Proteomes" id="UP000032025"/>
    </source>
</evidence>
<feature type="region of interest" description="Disordered" evidence="1">
    <location>
        <begin position="1"/>
        <end position="20"/>
    </location>
</feature>
<evidence type="ECO:0000313" key="4">
    <source>
        <dbReference type="EMBL" id="GAN14336.1"/>
    </source>
</evidence>
<organism evidence="4 5">
    <name type="scientific">Sphingomonas paucimobilis NBRC 13935</name>
    <dbReference type="NCBI Taxonomy" id="1219050"/>
    <lineage>
        <taxon>Bacteria</taxon>
        <taxon>Pseudomonadati</taxon>
        <taxon>Pseudomonadota</taxon>
        <taxon>Alphaproteobacteria</taxon>
        <taxon>Sphingomonadales</taxon>
        <taxon>Sphingomonadaceae</taxon>
        <taxon>Sphingomonas</taxon>
    </lineage>
</organism>
<feature type="transmembrane region" description="Helical" evidence="2">
    <location>
        <begin position="77"/>
        <end position="97"/>
    </location>
</feature>
<keyword evidence="5" id="KW-1185">Reference proteome</keyword>
<feature type="transmembrane region" description="Helical" evidence="2">
    <location>
        <begin position="463"/>
        <end position="482"/>
    </location>
</feature>
<feature type="transmembrane region" description="Helical" evidence="2">
    <location>
        <begin position="27"/>
        <end position="46"/>
    </location>
</feature>
<sequence>MGISIHRGADGPTDRDGPAARRLPRPLPWGAIIALTAALALHWALAAAWPSTAFSLSSLLLFGALLLLVGRISAAGLILLLPLVITRGATLVSLLVIEAGAYMPEVNQQGVPGDASASFVAFTAIFFLIFALVFRRCERWFLAYARSPLLDQVVAWLGWPVVGLCTALGALAFLHGMQSGFPLLAGVDRFLYRREYSSGLVLILLDNKFLFAAMLGAIAFAPRYQPLLKTAAILTFLALTALYFLFGDKFFTILAEVAFFAMPLLLVRQGRLAGTMLRLAVPVAALLCAALGATLYIYSGYGRLPLDRTVTLVGERIAGQGELWFVASRDARRVTHWDAHLVARNLDTLGDKSPPATAFANGVETYYFIQRYAPAALADSFRKNGGWVQLTMGTEAMALVMFGYVGVAVVMVVLGVLVAFAALYLRRAFESAFPLSLFFAVWTFLQVYFSAQQASLWSIAAPGQINRLLLFVTIEIILLAINRAQIRVGWDRARAAIFAARRTA</sequence>
<dbReference type="RefSeq" id="WP_007404823.1">
    <property type="nucleotide sequence ID" value="NZ_BBJS01000036.1"/>
</dbReference>
<evidence type="ECO:0000259" key="3">
    <source>
        <dbReference type="Pfam" id="PF19982"/>
    </source>
</evidence>
<evidence type="ECO:0000256" key="1">
    <source>
        <dbReference type="SAM" id="MobiDB-lite"/>
    </source>
</evidence>
<feature type="transmembrane region" description="Helical" evidence="2">
    <location>
        <begin position="250"/>
        <end position="267"/>
    </location>
</feature>
<dbReference type="InterPro" id="IPR046303">
    <property type="entry name" value="DUF6418"/>
</dbReference>
<evidence type="ECO:0000256" key="2">
    <source>
        <dbReference type="SAM" id="Phobius"/>
    </source>
</evidence>
<feature type="transmembrane region" description="Helical" evidence="2">
    <location>
        <begin position="396"/>
        <end position="425"/>
    </location>
</feature>
<feature type="compositionally biased region" description="Basic and acidic residues" evidence="1">
    <location>
        <begin position="7"/>
        <end position="19"/>
    </location>
</feature>
<comment type="caution">
    <text evidence="4">The sequence shown here is derived from an EMBL/GenBank/DDBJ whole genome shotgun (WGS) entry which is preliminary data.</text>
</comment>
<protein>
    <submittedName>
        <fullName evidence="4">DNA, contig: SP636</fullName>
    </submittedName>
</protein>
<gene>
    <name evidence="4" type="ORF">SP6_36_00550</name>
</gene>
<feature type="domain" description="DUF6418" evidence="3">
    <location>
        <begin position="365"/>
        <end position="460"/>
    </location>
</feature>
<feature type="transmembrane region" description="Helical" evidence="2">
    <location>
        <begin position="227"/>
        <end position="244"/>
    </location>
</feature>
<feature type="transmembrane region" description="Helical" evidence="2">
    <location>
        <begin position="117"/>
        <end position="134"/>
    </location>
</feature>
<dbReference type="AlphaFoldDB" id="A0A0C9MUJ7"/>
<accession>A0A0C9MUJ7</accession>
<feature type="transmembrane region" description="Helical" evidence="2">
    <location>
        <begin position="196"/>
        <end position="220"/>
    </location>
</feature>
<feature type="transmembrane region" description="Helical" evidence="2">
    <location>
        <begin position="432"/>
        <end position="451"/>
    </location>
</feature>
<feature type="transmembrane region" description="Helical" evidence="2">
    <location>
        <begin position="52"/>
        <end position="70"/>
    </location>
</feature>
<keyword evidence="2" id="KW-1133">Transmembrane helix</keyword>
<dbReference type="Proteomes" id="UP000032025">
    <property type="component" value="Unassembled WGS sequence"/>
</dbReference>
<dbReference type="GeneID" id="78527937"/>
<dbReference type="EMBL" id="BBJS01000036">
    <property type="protein sequence ID" value="GAN14336.1"/>
    <property type="molecule type" value="Genomic_DNA"/>
</dbReference>
<reference evidence="4 5" key="1">
    <citation type="submission" date="2014-08" db="EMBL/GenBank/DDBJ databases">
        <title>Whole genome shotgun sequence of Sphingomonas paucimobilis NBRC 13935.</title>
        <authorList>
            <person name="Hosoyama A."/>
            <person name="Hashimoto M."/>
            <person name="Hosoyama Y."/>
            <person name="Noguchi M."/>
            <person name="Uohara A."/>
            <person name="Ohji S."/>
            <person name="Katano-Makiyama Y."/>
            <person name="Ichikawa N."/>
            <person name="Kimura A."/>
            <person name="Yamazoe A."/>
            <person name="Fujita N."/>
        </authorList>
    </citation>
    <scope>NUCLEOTIDE SEQUENCE [LARGE SCALE GENOMIC DNA]</scope>
    <source>
        <strain evidence="4 5">NBRC 13935</strain>
    </source>
</reference>
<dbReference type="Pfam" id="PF19982">
    <property type="entry name" value="DUF6418"/>
    <property type="match status" value="1"/>
</dbReference>
<keyword evidence="2" id="KW-0472">Membrane</keyword>
<name>A0A0C9MUJ7_SPHPI</name>